<dbReference type="AlphaFoldDB" id="A0AAU8MXG5"/>
<accession>A0AAU8MXG5</accession>
<proteinExistence type="predicted"/>
<gene>
    <name evidence="1" type="ORF">ABU614_03370</name>
</gene>
<sequence length="163" mass="17426">MEAESNTGQGAFLAKKCLVLVLAILSMALLAGCTADPIQTYVVSQRFSLCIATPEPAVVSLRDGIDATQGEIRVGASRASLTVDPHPYYPDFRKIAKPERLGADLVSIDSGVYETRAGGRRTMTLSAYELADRGVVYVVLAGAPGEGPMLERIRDRFCACGRC</sequence>
<protein>
    <submittedName>
        <fullName evidence="1">Uncharacterized protein</fullName>
    </submittedName>
</protein>
<reference evidence="1" key="1">
    <citation type="submission" date="2024-06" db="EMBL/GenBank/DDBJ databases">
        <authorList>
            <person name="Li S."/>
        </authorList>
    </citation>
    <scope>NUCLEOTIDE SEQUENCE</scope>
    <source>
        <strain evidence="1">SR10</strain>
    </source>
</reference>
<organism evidence="1">
    <name type="scientific">Lysobacter firmicutimachus</name>
    <dbReference type="NCBI Taxonomy" id="1792846"/>
    <lineage>
        <taxon>Bacteria</taxon>
        <taxon>Pseudomonadati</taxon>
        <taxon>Pseudomonadota</taxon>
        <taxon>Gammaproteobacteria</taxon>
        <taxon>Lysobacterales</taxon>
        <taxon>Lysobacteraceae</taxon>
        <taxon>Lysobacter</taxon>
    </lineage>
</organism>
<evidence type="ECO:0000313" key="1">
    <source>
        <dbReference type="EMBL" id="XCO75846.1"/>
    </source>
</evidence>
<dbReference type="RefSeq" id="WP_363799091.1">
    <property type="nucleotide sequence ID" value="NZ_CP159925.1"/>
</dbReference>
<name>A0AAU8MXG5_9GAMM</name>
<dbReference type="EMBL" id="CP159925">
    <property type="protein sequence ID" value="XCO75846.1"/>
    <property type="molecule type" value="Genomic_DNA"/>
</dbReference>